<dbReference type="InterPro" id="IPR027705">
    <property type="entry name" value="Flotillin_fam"/>
</dbReference>
<dbReference type="GO" id="GO:0005901">
    <property type="term" value="C:caveola"/>
    <property type="evidence" value="ECO:0007669"/>
    <property type="project" value="UniProtKB-SubCell"/>
</dbReference>
<comment type="caution">
    <text evidence="3">The sequence shown here is derived from an EMBL/GenBank/DDBJ whole genome shotgun (WGS) entry which is preliminary data.</text>
</comment>
<proteinExistence type="inferred from homology"/>
<dbReference type="PANTHER" id="PTHR13806:SF31">
    <property type="entry name" value="FLOTILLIN-LIKE PROTEIN 1-RELATED"/>
    <property type="match status" value="1"/>
</dbReference>
<dbReference type="Proteomes" id="UP000265515">
    <property type="component" value="Unassembled WGS sequence"/>
</dbReference>
<sequence>MHGACPLAVLAKLKSSFGCSMRINILFDQEFLECGYWRSLQPFVQEADANLYAGQQAAESHLYARKTEAEGELIVAEKAAEGSFIESQKSAEAVEVQLKKQAEAVKARLATFNGDIKQALQYMTIEKGVYQELAETKAEAVARIAPEFRVWDGTLKKSPDCHTMETQGKSAGQQDVPSTDTATGKTPIPRPLSVQFLQNIAHLLRGNQPLPEKVAAGIAHGAVTGMAASVAGTAAGSNSSAGR</sequence>
<keyword evidence="4" id="KW-1185">Reference proteome</keyword>
<organism evidence="3 4">
    <name type="scientific">Chara braunii</name>
    <name type="common">Braun's stonewort</name>
    <dbReference type="NCBI Taxonomy" id="69332"/>
    <lineage>
        <taxon>Eukaryota</taxon>
        <taxon>Viridiplantae</taxon>
        <taxon>Streptophyta</taxon>
        <taxon>Charophyceae</taxon>
        <taxon>Charales</taxon>
        <taxon>Characeae</taxon>
        <taxon>Chara</taxon>
    </lineage>
</organism>
<gene>
    <name evidence="3" type="ORF">CBR_g41049</name>
</gene>
<dbReference type="AlphaFoldDB" id="A0A388LV58"/>
<dbReference type="PANTHER" id="PTHR13806">
    <property type="entry name" value="FLOTILLIN-RELATED"/>
    <property type="match status" value="1"/>
</dbReference>
<evidence type="ECO:0000256" key="1">
    <source>
        <dbReference type="RuleBase" id="RU366054"/>
    </source>
</evidence>
<evidence type="ECO:0000313" key="4">
    <source>
        <dbReference type="Proteomes" id="UP000265515"/>
    </source>
</evidence>
<reference evidence="3 4" key="1">
    <citation type="journal article" date="2018" name="Cell">
        <title>The Chara Genome: Secondary Complexity and Implications for Plant Terrestrialization.</title>
        <authorList>
            <person name="Nishiyama T."/>
            <person name="Sakayama H."/>
            <person name="Vries J.D."/>
            <person name="Buschmann H."/>
            <person name="Saint-Marcoux D."/>
            <person name="Ullrich K.K."/>
            <person name="Haas F.B."/>
            <person name="Vanderstraeten L."/>
            <person name="Becker D."/>
            <person name="Lang D."/>
            <person name="Vosolsobe S."/>
            <person name="Rombauts S."/>
            <person name="Wilhelmsson P.K.I."/>
            <person name="Janitza P."/>
            <person name="Kern R."/>
            <person name="Heyl A."/>
            <person name="Rumpler F."/>
            <person name="Villalobos L.I.A.C."/>
            <person name="Clay J.M."/>
            <person name="Skokan R."/>
            <person name="Toyoda A."/>
            <person name="Suzuki Y."/>
            <person name="Kagoshima H."/>
            <person name="Schijlen E."/>
            <person name="Tajeshwar N."/>
            <person name="Catarino B."/>
            <person name="Hetherington A.J."/>
            <person name="Saltykova A."/>
            <person name="Bonnot C."/>
            <person name="Breuninger H."/>
            <person name="Symeonidi A."/>
            <person name="Radhakrishnan G.V."/>
            <person name="Van Nieuwerburgh F."/>
            <person name="Deforce D."/>
            <person name="Chang C."/>
            <person name="Karol K.G."/>
            <person name="Hedrich R."/>
            <person name="Ulvskov P."/>
            <person name="Glockner G."/>
            <person name="Delwiche C.F."/>
            <person name="Petrasek J."/>
            <person name="Van de Peer Y."/>
            <person name="Friml J."/>
            <person name="Beilby M."/>
            <person name="Dolan L."/>
            <person name="Kohara Y."/>
            <person name="Sugano S."/>
            <person name="Fujiyama A."/>
            <person name="Delaux P.-M."/>
            <person name="Quint M."/>
            <person name="TheiBen G."/>
            <person name="Hagemann M."/>
            <person name="Harholt J."/>
            <person name="Dunand C."/>
            <person name="Zachgo S."/>
            <person name="Langdale J."/>
            <person name="Maumus F."/>
            <person name="Straeten D.V.D."/>
            <person name="Gould S.B."/>
            <person name="Rensing S.A."/>
        </authorList>
    </citation>
    <scope>NUCLEOTIDE SEQUENCE [LARGE SCALE GENOMIC DNA]</scope>
    <source>
        <strain evidence="3 4">S276</strain>
    </source>
</reference>
<evidence type="ECO:0000313" key="3">
    <source>
        <dbReference type="EMBL" id="GBG86145.1"/>
    </source>
</evidence>
<protein>
    <recommendedName>
        <fullName evidence="1">Flotillin-like</fullName>
    </recommendedName>
</protein>
<feature type="compositionally biased region" description="Polar residues" evidence="2">
    <location>
        <begin position="164"/>
        <end position="184"/>
    </location>
</feature>
<comment type="similarity">
    <text evidence="1">Belongs to the band 7/mec-2 family. Flotillin subfamily.</text>
</comment>
<keyword evidence="1" id="KW-0472">Membrane</keyword>
<keyword evidence="1" id="KW-1003">Cell membrane</keyword>
<accession>A0A388LV58</accession>
<dbReference type="Gramene" id="GBG86145">
    <property type="protein sequence ID" value="GBG86145"/>
    <property type="gene ID" value="CBR_g41049"/>
</dbReference>
<comment type="subcellular location">
    <subcellularLocation>
        <location evidence="1">Cell membrane</location>
        <topology evidence="1">Lipid-anchor</topology>
    </subcellularLocation>
    <subcellularLocation>
        <location evidence="1">Membrane</location>
        <location evidence="1">Caveola</location>
    </subcellularLocation>
</comment>
<dbReference type="STRING" id="69332.A0A388LV58"/>
<feature type="region of interest" description="Disordered" evidence="2">
    <location>
        <begin position="159"/>
        <end position="188"/>
    </location>
</feature>
<dbReference type="EMBL" id="BFEA01000550">
    <property type="protein sequence ID" value="GBG86145.1"/>
    <property type="molecule type" value="Genomic_DNA"/>
</dbReference>
<dbReference type="OrthoDB" id="6080404at2759"/>
<evidence type="ECO:0000256" key="2">
    <source>
        <dbReference type="SAM" id="MobiDB-lite"/>
    </source>
</evidence>
<name>A0A388LV58_CHABU</name>